<evidence type="ECO:0000313" key="3">
    <source>
        <dbReference type="EMBL" id="RBP04160.1"/>
    </source>
</evidence>
<reference evidence="3 4" key="1">
    <citation type="submission" date="2018-06" db="EMBL/GenBank/DDBJ databases">
        <title>Genomic Encyclopedia of Type Strains, Phase IV (KMG-IV): sequencing the most valuable type-strain genomes for metagenomic binning, comparative biology and taxonomic classification.</title>
        <authorList>
            <person name="Goeker M."/>
        </authorList>
    </citation>
    <scope>NUCLEOTIDE SEQUENCE [LARGE SCALE GENOMIC DNA]</scope>
    <source>
        <strain evidence="3 4">DSM 24875</strain>
    </source>
</reference>
<proteinExistence type="predicted"/>
<feature type="signal peptide" evidence="2">
    <location>
        <begin position="1"/>
        <end position="25"/>
    </location>
</feature>
<feature type="compositionally biased region" description="Pro residues" evidence="1">
    <location>
        <begin position="86"/>
        <end position="95"/>
    </location>
</feature>
<gene>
    <name evidence="3" type="ORF">DFR50_14033</name>
</gene>
<sequence>MVNSAAVAAAVTFGFALLAPLSIPAAFGSEATSIALGHRHHHVLRRHTHRGVESGAIGPVASAAPGWTPFQGPFLNPFATPPQPLEWPKIAPYPPGQGDTDGMSRNIEDCNKGCIDGPY</sequence>
<dbReference type="AlphaFoldDB" id="A0A366ER54"/>
<feature type="region of interest" description="Disordered" evidence="1">
    <location>
        <begin position="86"/>
        <end position="106"/>
    </location>
</feature>
<evidence type="ECO:0000256" key="2">
    <source>
        <dbReference type="SAM" id="SignalP"/>
    </source>
</evidence>
<organism evidence="3 4">
    <name type="scientific">Roseiarcus fermentans</name>
    <dbReference type="NCBI Taxonomy" id="1473586"/>
    <lineage>
        <taxon>Bacteria</taxon>
        <taxon>Pseudomonadati</taxon>
        <taxon>Pseudomonadota</taxon>
        <taxon>Alphaproteobacteria</taxon>
        <taxon>Hyphomicrobiales</taxon>
        <taxon>Roseiarcaceae</taxon>
        <taxon>Roseiarcus</taxon>
    </lineage>
</organism>
<comment type="caution">
    <text evidence="3">The sequence shown here is derived from an EMBL/GenBank/DDBJ whole genome shotgun (WGS) entry which is preliminary data.</text>
</comment>
<dbReference type="Proteomes" id="UP000253529">
    <property type="component" value="Unassembled WGS sequence"/>
</dbReference>
<evidence type="ECO:0000256" key="1">
    <source>
        <dbReference type="SAM" id="MobiDB-lite"/>
    </source>
</evidence>
<dbReference type="EMBL" id="QNRK01000040">
    <property type="protein sequence ID" value="RBP04160.1"/>
    <property type="molecule type" value="Genomic_DNA"/>
</dbReference>
<evidence type="ECO:0000313" key="4">
    <source>
        <dbReference type="Proteomes" id="UP000253529"/>
    </source>
</evidence>
<feature type="chain" id="PRO_5016669753" evidence="2">
    <location>
        <begin position="26"/>
        <end position="119"/>
    </location>
</feature>
<dbReference type="RefSeq" id="WP_147262926.1">
    <property type="nucleotide sequence ID" value="NZ_QNRK01000040.1"/>
</dbReference>
<name>A0A366ER54_9HYPH</name>
<accession>A0A366ER54</accession>
<keyword evidence="2" id="KW-0732">Signal</keyword>
<keyword evidence="4" id="KW-1185">Reference proteome</keyword>
<protein>
    <submittedName>
        <fullName evidence="3">Uncharacterized protein</fullName>
    </submittedName>
</protein>